<dbReference type="Proteomes" id="UP001320148">
    <property type="component" value="Chromosome"/>
</dbReference>
<reference evidence="1 2" key="1">
    <citation type="submission" date="2021-02" db="EMBL/GenBank/DDBJ databases">
        <title>Complete genome of Desulfoluna sp. strain ASN36.</title>
        <authorList>
            <person name="Takahashi A."/>
            <person name="Kojima H."/>
            <person name="Fukui M."/>
        </authorList>
    </citation>
    <scope>NUCLEOTIDE SEQUENCE [LARGE SCALE GENOMIC DNA]</scope>
    <source>
        <strain evidence="1 2">ASN36</strain>
    </source>
</reference>
<evidence type="ECO:0000313" key="2">
    <source>
        <dbReference type="Proteomes" id="UP001320148"/>
    </source>
</evidence>
<accession>A0ABM7PL33</accession>
<protein>
    <submittedName>
        <fullName evidence="1">Uncharacterized protein</fullName>
    </submittedName>
</protein>
<organism evidence="1 2">
    <name type="scientific">Desulfoluna limicola</name>
    <dbReference type="NCBI Taxonomy" id="2810562"/>
    <lineage>
        <taxon>Bacteria</taxon>
        <taxon>Pseudomonadati</taxon>
        <taxon>Thermodesulfobacteriota</taxon>
        <taxon>Desulfobacteria</taxon>
        <taxon>Desulfobacterales</taxon>
        <taxon>Desulfolunaceae</taxon>
        <taxon>Desulfoluna</taxon>
    </lineage>
</organism>
<dbReference type="RefSeq" id="WP_236889528.1">
    <property type="nucleotide sequence ID" value="NZ_AP024488.1"/>
</dbReference>
<name>A0ABM7PL33_9BACT</name>
<proteinExistence type="predicted"/>
<sequence length="70" mass="8673">MAETQKRREDYNSRFHFDLYPKWRRRGDERRNRGSFEGKGLFRRRLGDRRIGFLNRVSRYIFPRGFSEDG</sequence>
<evidence type="ECO:0000313" key="1">
    <source>
        <dbReference type="EMBL" id="BCS98118.1"/>
    </source>
</evidence>
<dbReference type="EMBL" id="AP024488">
    <property type="protein sequence ID" value="BCS98118.1"/>
    <property type="molecule type" value="Genomic_DNA"/>
</dbReference>
<gene>
    <name evidence="1" type="ORF">DSLASN_37500</name>
</gene>
<keyword evidence="2" id="KW-1185">Reference proteome</keyword>